<keyword evidence="9" id="KW-0067">ATP-binding</keyword>
<dbReference type="InterPro" id="IPR036097">
    <property type="entry name" value="HisK_dim/P_sf"/>
</dbReference>
<evidence type="ECO:0000256" key="8">
    <source>
        <dbReference type="ARBA" id="ARBA00022777"/>
    </source>
</evidence>
<name>A0A212U6B5_9MICO</name>
<protein>
    <recommendedName>
        <fullName evidence="12">Sensor-like histidine kinase SenX3</fullName>
        <ecNumber evidence="3">2.7.13.3</ecNumber>
    </recommendedName>
</protein>
<keyword evidence="6" id="KW-0808">Transferase</keyword>
<reference evidence="15 16" key="1">
    <citation type="submission" date="2017-06" db="EMBL/GenBank/DDBJ databases">
        <authorList>
            <person name="Kim H.J."/>
            <person name="Triplett B.A."/>
        </authorList>
    </citation>
    <scope>NUCLEOTIDE SEQUENCE [LARGE SCALE GENOMIC DNA]</scope>
    <source>
        <strain evidence="15 16">DSM 22179</strain>
    </source>
</reference>
<evidence type="ECO:0000256" key="1">
    <source>
        <dbReference type="ARBA" id="ARBA00000085"/>
    </source>
</evidence>
<dbReference type="EMBL" id="FYEZ01000003">
    <property type="protein sequence ID" value="SNC73631.1"/>
    <property type="molecule type" value="Genomic_DNA"/>
</dbReference>
<dbReference type="GO" id="GO:0000155">
    <property type="term" value="F:phosphorelay sensor kinase activity"/>
    <property type="evidence" value="ECO:0007669"/>
    <property type="project" value="InterPro"/>
</dbReference>
<evidence type="ECO:0000256" key="9">
    <source>
        <dbReference type="ARBA" id="ARBA00022840"/>
    </source>
</evidence>
<dbReference type="InterPro" id="IPR005467">
    <property type="entry name" value="His_kinase_dom"/>
</dbReference>
<evidence type="ECO:0000259" key="14">
    <source>
        <dbReference type="PROSITE" id="PS50109"/>
    </source>
</evidence>
<dbReference type="CDD" id="cd00075">
    <property type="entry name" value="HATPase"/>
    <property type="match status" value="1"/>
</dbReference>
<dbReference type="RefSeq" id="WP_088819033.1">
    <property type="nucleotide sequence ID" value="NZ_FYEZ01000003.1"/>
</dbReference>
<dbReference type="AlphaFoldDB" id="A0A212U6B5"/>
<feature type="domain" description="Histidine kinase" evidence="14">
    <location>
        <begin position="156"/>
        <end position="377"/>
    </location>
</feature>
<gene>
    <name evidence="15" type="ORF">SAMN05445756_2063</name>
</gene>
<dbReference type="Pfam" id="PF02518">
    <property type="entry name" value="HATPase_c"/>
    <property type="match status" value="1"/>
</dbReference>
<keyword evidence="4" id="KW-1003">Cell membrane</keyword>
<dbReference type="FunFam" id="1.10.287.130:FF:000008">
    <property type="entry name" value="Two-component sensor histidine kinase"/>
    <property type="match status" value="1"/>
</dbReference>
<dbReference type="GO" id="GO:0005524">
    <property type="term" value="F:ATP binding"/>
    <property type="evidence" value="ECO:0007669"/>
    <property type="project" value="UniProtKB-KW"/>
</dbReference>
<dbReference type="CDD" id="cd00082">
    <property type="entry name" value="HisKA"/>
    <property type="match status" value="1"/>
</dbReference>
<feature type="compositionally biased region" description="Acidic residues" evidence="13">
    <location>
        <begin position="380"/>
        <end position="394"/>
    </location>
</feature>
<evidence type="ECO:0000256" key="6">
    <source>
        <dbReference type="ARBA" id="ARBA00022679"/>
    </source>
</evidence>
<keyword evidence="16" id="KW-1185">Reference proteome</keyword>
<feature type="region of interest" description="Disordered" evidence="13">
    <location>
        <begin position="380"/>
        <end position="404"/>
    </location>
</feature>
<dbReference type="PANTHER" id="PTHR45453">
    <property type="entry name" value="PHOSPHATE REGULON SENSOR PROTEIN PHOR"/>
    <property type="match status" value="1"/>
</dbReference>
<dbReference type="PANTHER" id="PTHR45453:SF1">
    <property type="entry name" value="PHOSPHATE REGULON SENSOR PROTEIN PHOR"/>
    <property type="match status" value="1"/>
</dbReference>
<dbReference type="PRINTS" id="PR00344">
    <property type="entry name" value="BCTRLSENSOR"/>
</dbReference>
<organism evidence="15 16">
    <name type="scientific">Kytococcus aerolatus</name>
    <dbReference type="NCBI Taxonomy" id="592308"/>
    <lineage>
        <taxon>Bacteria</taxon>
        <taxon>Bacillati</taxon>
        <taxon>Actinomycetota</taxon>
        <taxon>Actinomycetes</taxon>
        <taxon>Micrococcales</taxon>
        <taxon>Kytococcaceae</taxon>
        <taxon>Kytococcus</taxon>
    </lineage>
</organism>
<evidence type="ECO:0000256" key="5">
    <source>
        <dbReference type="ARBA" id="ARBA00022553"/>
    </source>
</evidence>
<evidence type="ECO:0000256" key="11">
    <source>
        <dbReference type="ARBA" id="ARBA00023136"/>
    </source>
</evidence>
<dbReference type="InterPro" id="IPR036890">
    <property type="entry name" value="HATPase_C_sf"/>
</dbReference>
<keyword evidence="10" id="KW-0902">Two-component regulatory system</keyword>
<dbReference type="SUPFAM" id="SSF55874">
    <property type="entry name" value="ATPase domain of HSP90 chaperone/DNA topoisomerase II/histidine kinase"/>
    <property type="match status" value="1"/>
</dbReference>
<feature type="compositionally biased region" description="Pro residues" evidence="13">
    <location>
        <begin position="395"/>
        <end position="404"/>
    </location>
</feature>
<proteinExistence type="predicted"/>
<dbReference type="SMART" id="SM00388">
    <property type="entry name" value="HisKA"/>
    <property type="match status" value="1"/>
</dbReference>
<dbReference type="Proteomes" id="UP000198122">
    <property type="component" value="Unassembled WGS sequence"/>
</dbReference>
<dbReference type="Gene3D" id="3.30.565.10">
    <property type="entry name" value="Histidine kinase-like ATPase, C-terminal domain"/>
    <property type="match status" value="1"/>
</dbReference>
<dbReference type="InterPro" id="IPR004358">
    <property type="entry name" value="Sig_transdc_His_kin-like_C"/>
</dbReference>
<evidence type="ECO:0000256" key="4">
    <source>
        <dbReference type="ARBA" id="ARBA00022475"/>
    </source>
</evidence>
<keyword evidence="7" id="KW-0547">Nucleotide-binding</keyword>
<dbReference type="Gene3D" id="1.10.287.130">
    <property type="match status" value="1"/>
</dbReference>
<dbReference type="InterPro" id="IPR003594">
    <property type="entry name" value="HATPase_dom"/>
</dbReference>
<dbReference type="OrthoDB" id="9813151at2"/>
<dbReference type="InterPro" id="IPR003661">
    <property type="entry name" value="HisK_dim/P_dom"/>
</dbReference>
<sequence>MPELVTFLLAAVMVLVAGFLGVRSGMRRRPVRQQARAVVGPLSPGVRQLLEGLAATAIVVRGAGAVVYSTQDARQQGFVRDGLIRQAEIREVVETAHRTGEVADEEVTVTRSMLEGGRVALGVRVLPLDPDHFVVLLDDRSRAQRVEEVRRDFVANVSHELKTPVGGLGLLAEAVHDAHDDPEAVRHFASRMQVEAERLSSLVQEIVEFSRVQAGEWASQPVPVNVLEVVGTAIDQVRVMADDKGVAVRLAGLAHGLPSTVYGDPDMLMTALRNLLVNAVTYSDPGTKVVVSAREDEADGLVRVLVTDQGMGIPPADLERIFERFYRVDGARSRNTGGSGLGLAIVRHVVATHGGVVTVWSRPGVGSTFTVALPVIDETETAGGDEGDLEEDPAADPPASPVGP</sequence>
<evidence type="ECO:0000313" key="15">
    <source>
        <dbReference type="EMBL" id="SNC73631.1"/>
    </source>
</evidence>
<dbReference type="PROSITE" id="PS50109">
    <property type="entry name" value="HIS_KIN"/>
    <property type="match status" value="1"/>
</dbReference>
<dbReference type="SMART" id="SM00387">
    <property type="entry name" value="HATPase_c"/>
    <property type="match status" value="1"/>
</dbReference>
<dbReference type="InterPro" id="IPR050351">
    <property type="entry name" value="BphY/WalK/GraS-like"/>
</dbReference>
<evidence type="ECO:0000256" key="3">
    <source>
        <dbReference type="ARBA" id="ARBA00012438"/>
    </source>
</evidence>
<accession>A0A212U6B5</accession>
<dbReference type="EC" id="2.7.13.3" evidence="3"/>
<keyword evidence="5" id="KW-0597">Phosphoprotein</keyword>
<evidence type="ECO:0000256" key="13">
    <source>
        <dbReference type="SAM" id="MobiDB-lite"/>
    </source>
</evidence>
<dbReference type="GO" id="GO:0016036">
    <property type="term" value="P:cellular response to phosphate starvation"/>
    <property type="evidence" value="ECO:0007669"/>
    <property type="project" value="TreeGrafter"/>
</dbReference>
<dbReference type="GO" id="GO:0005886">
    <property type="term" value="C:plasma membrane"/>
    <property type="evidence" value="ECO:0007669"/>
    <property type="project" value="UniProtKB-SubCell"/>
</dbReference>
<comment type="subcellular location">
    <subcellularLocation>
        <location evidence="2">Cell membrane</location>
    </subcellularLocation>
</comment>
<evidence type="ECO:0000313" key="16">
    <source>
        <dbReference type="Proteomes" id="UP000198122"/>
    </source>
</evidence>
<evidence type="ECO:0000256" key="7">
    <source>
        <dbReference type="ARBA" id="ARBA00022741"/>
    </source>
</evidence>
<evidence type="ECO:0000256" key="2">
    <source>
        <dbReference type="ARBA" id="ARBA00004236"/>
    </source>
</evidence>
<dbReference type="FunFam" id="3.30.565.10:FF:000006">
    <property type="entry name" value="Sensor histidine kinase WalK"/>
    <property type="match status" value="1"/>
</dbReference>
<evidence type="ECO:0000256" key="10">
    <source>
        <dbReference type="ARBA" id="ARBA00023012"/>
    </source>
</evidence>
<comment type="catalytic activity">
    <reaction evidence="1">
        <text>ATP + protein L-histidine = ADP + protein N-phospho-L-histidine.</text>
        <dbReference type="EC" id="2.7.13.3"/>
    </reaction>
</comment>
<dbReference type="Pfam" id="PF00512">
    <property type="entry name" value="HisKA"/>
    <property type="match status" value="1"/>
</dbReference>
<keyword evidence="8 15" id="KW-0418">Kinase</keyword>
<dbReference type="GO" id="GO:0004721">
    <property type="term" value="F:phosphoprotein phosphatase activity"/>
    <property type="evidence" value="ECO:0007669"/>
    <property type="project" value="TreeGrafter"/>
</dbReference>
<dbReference type="SUPFAM" id="SSF47384">
    <property type="entry name" value="Homodimeric domain of signal transducing histidine kinase"/>
    <property type="match status" value="1"/>
</dbReference>
<keyword evidence="11" id="KW-0472">Membrane</keyword>
<evidence type="ECO:0000256" key="12">
    <source>
        <dbReference type="ARBA" id="ARBA00039401"/>
    </source>
</evidence>